<gene>
    <name evidence="1" type="ORF">ALEPTO_LOCUS7314</name>
</gene>
<accession>A0A9N9C0E7</accession>
<reference evidence="1" key="1">
    <citation type="submission" date="2021-06" db="EMBL/GenBank/DDBJ databases">
        <authorList>
            <person name="Kallberg Y."/>
            <person name="Tangrot J."/>
            <person name="Rosling A."/>
        </authorList>
    </citation>
    <scope>NUCLEOTIDE SEQUENCE</scope>
    <source>
        <strain evidence="1">FL130A</strain>
    </source>
</reference>
<dbReference type="AlphaFoldDB" id="A0A9N9C0E7"/>
<dbReference type="EMBL" id="CAJVPS010003085">
    <property type="protein sequence ID" value="CAG8582149.1"/>
    <property type="molecule type" value="Genomic_DNA"/>
</dbReference>
<evidence type="ECO:0000313" key="1">
    <source>
        <dbReference type="EMBL" id="CAG8582149.1"/>
    </source>
</evidence>
<comment type="caution">
    <text evidence="1">The sequence shown here is derived from an EMBL/GenBank/DDBJ whole genome shotgun (WGS) entry which is preliminary data.</text>
</comment>
<organism evidence="1 2">
    <name type="scientific">Ambispora leptoticha</name>
    <dbReference type="NCBI Taxonomy" id="144679"/>
    <lineage>
        <taxon>Eukaryota</taxon>
        <taxon>Fungi</taxon>
        <taxon>Fungi incertae sedis</taxon>
        <taxon>Mucoromycota</taxon>
        <taxon>Glomeromycotina</taxon>
        <taxon>Glomeromycetes</taxon>
        <taxon>Archaeosporales</taxon>
        <taxon>Ambisporaceae</taxon>
        <taxon>Ambispora</taxon>
    </lineage>
</organism>
<sequence length="97" mass="11210">MNPTIGKEIPRLFESTNAFSEIRTQQKIINLGKKHGKSGEESLQFYTRGLNSIKGFITTSMNVMPEHYDALVETVSIEAERYTTYFDQYRICAHKKM</sequence>
<proteinExistence type="predicted"/>
<evidence type="ECO:0000313" key="2">
    <source>
        <dbReference type="Proteomes" id="UP000789508"/>
    </source>
</evidence>
<dbReference type="Proteomes" id="UP000789508">
    <property type="component" value="Unassembled WGS sequence"/>
</dbReference>
<protein>
    <submittedName>
        <fullName evidence="1">5813_t:CDS:1</fullName>
    </submittedName>
</protein>
<dbReference type="OrthoDB" id="2013972at2759"/>
<keyword evidence="2" id="KW-1185">Reference proteome</keyword>
<name>A0A9N9C0E7_9GLOM</name>